<gene>
    <name evidence="3" type="ORF">AURANDRAFT_66407</name>
</gene>
<evidence type="ECO:0000256" key="1">
    <source>
        <dbReference type="SAM" id="Coils"/>
    </source>
</evidence>
<dbReference type="OMA" id="DFRIGAN"/>
<dbReference type="InParanoid" id="F0YHF0"/>
<dbReference type="EMBL" id="GL833141">
    <property type="protein sequence ID" value="EGB05435.1"/>
    <property type="molecule type" value="Genomic_DNA"/>
</dbReference>
<dbReference type="Proteomes" id="UP000002729">
    <property type="component" value="Unassembled WGS sequence"/>
</dbReference>
<dbReference type="KEGG" id="aaf:AURANDRAFT_66407"/>
<dbReference type="eggNOG" id="ENOG502QR6T">
    <property type="taxonomic scope" value="Eukaryota"/>
</dbReference>
<feature type="region of interest" description="Disordered" evidence="2">
    <location>
        <begin position="865"/>
        <end position="927"/>
    </location>
</feature>
<keyword evidence="4" id="KW-1185">Reference proteome</keyword>
<feature type="coiled-coil region" evidence="1">
    <location>
        <begin position="115"/>
        <end position="163"/>
    </location>
</feature>
<dbReference type="SUPFAM" id="SSF52047">
    <property type="entry name" value="RNI-like"/>
    <property type="match status" value="1"/>
</dbReference>
<dbReference type="GeneID" id="20225784"/>
<dbReference type="RefSeq" id="XP_009039817.1">
    <property type="nucleotide sequence ID" value="XM_009041569.1"/>
</dbReference>
<feature type="compositionally biased region" description="Polar residues" evidence="2">
    <location>
        <begin position="904"/>
        <end position="919"/>
    </location>
</feature>
<reference evidence="3 4" key="1">
    <citation type="journal article" date="2011" name="Proc. Natl. Acad. Sci. U.S.A.">
        <title>Niche of harmful alga Aureococcus anophagefferens revealed through ecogenomics.</title>
        <authorList>
            <person name="Gobler C.J."/>
            <person name="Berry D.L."/>
            <person name="Dyhrman S.T."/>
            <person name="Wilhelm S.W."/>
            <person name="Salamov A."/>
            <person name="Lobanov A.V."/>
            <person name="Zhang Y."/>
            <person name="Collier J.L."/>
            <person name="Wurch L.L."/>
            <person name="Kustka A.B."/>
            <person name="Dill B.D."/>
            <person name="Shah M."/>
            <person name="VerBerkmoes N.C."/>
            <person name="Kuo A."/>
            <person name="Terry A."/>
            <person name="Pangilinan J."/>
            <person name="Lindquist E.A."/>
            <person name="Lucas S."/>
            <person name="Paulsen I.T."/>
            <person name="Hattenrath-Lehmann T.K."/>
            <person name="Talmage S.C."/>
            <person name="Walker E.A."/>
            <person name="Koch F."/>
            <person name="Burson A.M."/>
            <person name="Marcoval M.A."/>
            <person name="Tang Y.Z."/>
            <person name="Lecleir G.R."/>
            <person name="Coyne K.J."/>
            <person name="Berg G.M."/>
            <person name="Bertrand E.M."/>
            <person name="Saito M.A."/>
            <person name="Gladyshev V.N."/>
            <person name="Grigoriev I.V."/>
        </authorList>
    </citation>
    <scope>NUCLEOTIDE SEQUENCE [LARGE SCALE GENOMIC DNA]</scope>
    <source>
        <strain evidence="4">CCMP 1984</strain>
    </source>
</reference>
<dbReference type="SMART" id="SM00368">
    <property type="entry name" value="LRR_RI"/>
    <property type="match status" value="2"/>
</dbReference>
<dbReference type="InterPro" id="IPR032675">
    <property type="entry name" value="LRR_dom_sf"/>
</dbReference>
<evidence type="ECO:0000313" key="3">
    <source>
        <dbReference type="EMBL" id="EGB05435.1"/>
    </source>
</evidence>
<dbReference type="Gene3D" id="3.80.10.10">
    <property type="entry name" value="Ribonuclease Inhibitor"/>
    <property type="match status" value="1"/>
</dbReference>
<proteinExistence type="predicted"/>
<organism evidence="4">
    <name type="scientific">Aureococcus anophagefferens</name>
    <name type="common">Harmful bloom alga</name>
    <dbReference type="NCBI Taxonomy" id="44056"/>
    <lineage>
        <taxon>Eukaryota</taxon>
        <taxon>Sar</taxon>
        <taxon>Stramenopiles</taxon>
        <taxon>Ochrophyta</taxon>
        <taxon>Pelagophyceae</taxon>
        <taxon>Pelagomonadales</taxon>
        <taxon>Pelagomonadaceae</taxon>
        <taxon>Aureococcus</taxon>
    </lineage>
</organism>
<keyword evidence="1" id="KW-0175">Coiled coil</keyword>
<evidence type="ECO:0000313" key="4">
    <source>
        <dbReference type="Proteomes" id="UP000002729"/>
    </source>
</evidence>
<accession>F0YHF0</accession>
<feature type="coiled-coil region" evidence="1">
    <location>
        <begin position="199"/>
        <end position="233"/>
    </location>
</feature>
<dbReference type="OrthoDB" id="120976at2759"/>
<sequence>MMSHMELLVLPDLILTLRLGPNENLLRRSYGSTSLSAHSRAIMRNDATIPAASCSASVSLKHMRTGDRRRVVKTCIPQSQRALLTKMEMMDSHRLPPKTIDELQKSRETRANDALAMKEQQLRMLNDQNVQLLRNLDSVEEDANAIQLEKIAAENDNRKLRDENFRLLSRARTADAQLSSMKAETVEKDKQLRVITDQNSELLRLLETEEAQSAKLNAENQNYSSELDLLKAKYGTLLATAKTHEEMANRAAHEGQLRADEVRILRTEIEQLKQQNQELKLKAQVELEALHEQLRVRKEKQYQLLEKLQAQDRVKRLAEDQVSSMEDKLRQLHAKSVELDTHLQVETRNRRMKEESNRNLTADLNNLMEEIREVRSRSNRADAERLRMESEARDSGEQLREMAEKVFQLLERLKLAELGKTRAMEELSKKEAETVALSKKNARLLKEATKEGRGRVKAELDKKILQDQLRAIKKHNSVLASRCREEVRLKLEEREEKGAAVEKVKTFSGRLGFLLNKMQTDEEAKVKLDDANESNRIITQASRIKEEELETMKTRLETVLENHQTADVPVPHNQMRSYEDGLGDGDDFRIGANGRFLLDATATDLILLKGKTSQFRAWLDAREVNKLLKRAQSCSNTKEMLIELLARCYGMMMVQEEIKYNLQSEMGGREEQVEHLGRKCTLMQEKLESEEEAKRRTLLRYVHAVKSAAPGKNGAEKQMLASKALGTIQLPESAISDEELHAIAALLRCDNTIQELTLRNNMITDDGAHALASVLAGKSSLTSVDLRGNMITHHGIRTIAEALERAERVRHVYVHAGGKVEALGVCRWGSLSKESNASANVETICCVDCRDNKLSLESDNNAVAVHSPAQSNSSKPSKHQPIQVKAHARHRGLNLSKSGREKAWSSTESDTAVTRTNSLPRVARGNK</sequence>
<name>F0YHF0_AURAN</name>
<evidence type="ECO:0000256" key="2">
    <source>
        <dbReference type="SAM" id="MobiDB-lite"/>
    </source>
</evidence>
<dbReference type="AlphaFoldDB" id="F0YHF0"/>
<feature type="coiled-coil region" evidence="1">
    <location>
        <begin position="262"/>
        <end position="384"/>
    </location>
</feature>
<protein>
    <submittedName>
        <fullName evidence="3">Uncharacterized protein</fullName>
    </submittedName>
</protein>